<feature type="transmembrane region" description="Helical" evidence="1">
    <location>
        <begin position="202"/>
        <end position="225"/>
    </location>
</feature>
<dbReference type="PANTHER" id="PTHR46891">
    <property type="entry name" value="SERPENTINE RECEPTOR, CLASS H-RELATED"/>
    <property type="match status" value="1"/>
</dbReference>
<organism evidence="2 3">
    <name type="scientific">Ditylenchus destructor</name>
    <dbReference type="NCBI Taxonomy" id="166010"/>
    <lineage>
        <taxon>Eukaryota</taxon>
        <taxon>Metazoa</taxon>
        <taxon>Ecdysozoa</taxon>
        <taxon>Nematoda</taxon>
        <taxon>Chromadorea</taxon>
        <taxon>Rhabditida</taxon>
        <taxon>Tylenchina</taxon>
        <taxon>Tylenchomorpha</taxon>
        <taxon>Sphaerularioidea</taxon>
        <taxon>Anguinidae</taxon>
        <taxon>Anguininae</taxon>
        <taxon>Ditylenchus</taxon>
    </lineage>
</organism>
<keyword evidence="3" id="KW-1185">Reference proteome</keyword>
<keyword evidence="1" id="KW-0472">Membrane</keyword>
<feature type="transmembrane region" description="Helical" evidence="1">
    <location>
        <begin position="100"/>
        <end position="127"/>
    </location>
</feature>
<protein>
    <submittedName>
        <fullName evidence="2">Serpentine type 7TM GPCR chemoreceptor srh domain-containing protein</fullName>
    </submittedName>
</protein>
<gene>
    <name evidence="2" type="ORF">DdX_18366</name>
</gene>
<feature type="transmembrane region" description="Helical" evidence="1">
    <location>
        <begin position="139"/>
        <end position="164"/>
    </location>
</feature>
<dbReference type="SUPFAM" id="SSF81321">
    <property type="entry name" value="Family A G protein-coupled receptor-like"/>
    <property type="match status" value="1"/>
</dbReference>
<comment type="caution">
    <text evidence="2">The sequence shown here is derived from an EMBL/GenBank/DDBJ whole genome shotgun (WGS) entry which is preliminary data.</text>
</comment>
<accession>A0AAD4MLQ8</accession>
<evidence type="ECO:0000313" key="3">
    <source>
        <dbReference type="Proteomes" id="UP001201812"/>
    </source>
</evidence>
<feature type="transmembrane region" description="Helical" evidence="1">
    <location>
        <begin position="246"/>
        <end position="276"/>
    </location>
</feature>
<keyword evidence="1" id="KW-0812">Transmembrane</keyword>
<dbReference type="Proteomes" id="UP001201812">
    <property type="component" value="Unassembled WGS sequence"/>
</dbReference>
<feature type="transmembrane region" description="Helical" evidence="1">
    <location>
        <begin position="20"/>
        <end position="42"/>
    </location>
</feature>
<evidence type="ECO:0000313" key="2">
    <source>
        <dbReference type="EMBL" id="KAI1697671.1"/>
    </source>
</evidence>
<keyword evidence="1" id="KW-1133">Transmembrane helix</keyword>
<feature type="transmembrane region" description="Helical" evidence="1">
    <location>
        <begin position="282"/>
        <end position="305"/>
    </location>
</feature>
<reference evidence="2" key="1">
    <citation type="submission" date="2022-01" db="EMBL/GenBank/DDBJ databases">
        <title>Genome Sequence Resource for Two Populations of Ditylenchus destructor, the Migratory Endoparasitic Phytonematode.</title>
        <authorList>
            <person name="Zhang H."/>
            <person name="Lin R."/>
            <person name="Xie B."/>
        </authorList>
    </citation>
    <scope>NUCLEOTIDE SEQUENCE</scope>
    <source>
        <strain evidence="2">BazhouSP</strain>
    </source>
</reference>
<dbReference type="AlphaFoldDB" id="A0AAD4MLQ8"/>
<feature type="transmembrane region" description="Helical" evidence="1">
    <location>
        <begin position="54"/>
        <end position="80"/>
    </location>
</feature>
<evidence type="ECO:0000256" key="1">
    <source>
        <dbReference type="SAM" id="Phobius"/>
    </source>
</evidence>
<dbReference type="EMBL" id="JAKKPZ010000256">
    <property type="protein sequence ID" value="KAI1697671.1"/>
    <property type="molecule type" value="Genomic_DNA"/>
</dbReference>
<proteinExistence type="predicted"/>
<dbReference type="Pfam" id="PF10318">
    <property type="entry name" value="7TM_GPCR_Srh"/>
    <property type="match status" value="1"/>
</dbReference>
<sequence length="363" mass="41220">MDLNQNLSSPEPPNDYGLYVWFMRLNAILDTSVSILVIYLIFKHTPKAMKVYKWFLLNLSLCCYLLDAHLTILFLPIPIFPVFGGCALGLMRPLGYMAPVVAWIIFIQLLCFTGAAISLALLYRLAAVYGRTHLFERKSIIFLCIIFQCCFGLPLLISGIIIYLPEEQSMAYMQQNYPNLIPFYELHSCAVMMANTEMLIRYLYTIIPTLLLAAVLLIASLVLIARRLSKVKHTVSAKTYKMHKSLTISLCFQFALPAFMLVFSEVVCGIASIYQWKSAQTIFYVSFLFSTMHTYANDVIMIAFVKPYRDAFLGILPLVGQKKKMTHLTVAAEPKTRSTIALPANRVMPKRTNLMRRPSSCPQ</sequence>
<name>A0AAD4MLQ8_9BILA</name>
<dbReference type="InterPro" id="IPR019422">
    <property type="entry name" value="7TM_GPCR_serpentine_rcpt_Srh"/>
</dbReference>